<keyword evidence="4" id="KW-0548">Nucleotidyltransferase</keyword>
<dbReference type="Proteomes" id="UP000822862">
    <property type="component" value="Chromosome"/>
</dbReference>
<evidence type="ECO:0000256" key="2">
    <source>
        <dbReference type="ARBA" id="ARBA00023315"/>
    </source>
</evidence>
<dbReference type="PANTHER" id="PTHR43584">
    <property type="entry name" value="NUCLEOTIDYL TRANSFERASE"/>
    <property type="match status" value="1"/>
</dbReference>
<dbReference type="EC" id="2.7.7.23" evidence="4"/>
<keyword evidence="2" id="KW-0012">Acyltransferase</keyword>
<dbReference type="Pfam" id="PF25087">
    <property type="entry name" value="GMPPB_C"/>
    <property type="match status" value="1"/>
</dbReference>
<dbReference type="PANTHER" id="PTHR43584:SF8">
    <property type="entry name" value="N-ACETYLMURAMATE ALPHA-1-PHOSPHATE URIDYLYLTRANSFERASE"/>
    <property type="match status" value="1"/>
</dbReference>
<evidence type="ECO:0000259" key="3">
    <source>
        <dbReference type="Pfam" id="PF25087"/>
    </source>
</evidence>
<dbReference type="InterPro" id="IPR056729">
    <property type="entry name" value="GMPPB_C"/>
</dbReference>
<sequence>MESLSLFCLDAYKHKDLFSGLEYPWEALERLRAYLLRQGLGKIEIHIAPGVLLIDPDKISIGPGTTIEPGAYIQGPCIIGQDCQIRQGAYIRGDALIADRCIIGHGTEIKHSIFFNEAVAPHFNYVGDSVLGNNVNLGAGVKCANYRLDHQCVSAHWGQKKIKTRLKKLGACIGDNSQIGCNTVINPGTCIGKDVICYPNMTLRRYISQKSLVKSSSHMMVESL</sequence>
<feature type="domain" description="Mannose-1-phosphate guanyltransferase C-terminal" evidence="3">
    <location>
        <begin position="73"/>
        <end position="145"/>
    </location>
</feature>
<reference evidence="4 5" key="1">
    <citation type="submission" date="2021-05" db="EMBL/GenBank/DDBJ databases">
        <title>Ecology and evolution of chlamydial symbionts of arthropods.</title>
        <authorList>
            <person name="Halter T."/>
            <person name="Sixt B.S."/>
            <person name="Toenshoff E.R."/>
            <person name="Koestlbacher S."/>
            <person name="Schulz F."/>
            <person name="Kostanjsek R."/>
            <person name="Collingro A."/>
            <person name="Hendrickx F."/>
            <person name="Horn M."/>
        </authorList>
    </citation>
    <scope>NUCLEOTIDE SEQUENCE [LARGE SCALE GENOMIC DNA]</scope>
    <source>
        <strain evidence="4 5">15C</strain>
    </source>
</reference>
<dbReference type="InterPro" id="IPR050065">
    <property type="entry name" value="GlmU-like"/>
</dbReference>
<dbReference type="SUPFAM" id="SSF51161">
    <property type="entry name" value="Trimeric LpxA-like enzymes"/>
    <property type="match status" value="1"/>
</dbReference>
<gene>
    <name evidence="4" type="ORF">RHAB15C_0001342</name>
</gene>
<dbReference type="Gene3D" id="2.160.10.10">
    <property type="entry name" value="Hexapeptide repeat proteins"/>
    <property type="match status" value="1"/>
</dbReference>
<proteinExistence type="predicted"/>
<evidence type="ECO:0000256" key="1">
    <source>
        <dbReference type="ARBA" id="ARBA00022679"/>
    </source>
</evidence>
<dbReference type="EMBL" id="CP075585">
    <property type="protein sequence ID" value="QZA59454.1"/>
    <property type="molecule type" value="Genomic_DNA"/>
</dbReference>
<keyword evidence="1 4" id="KW-0808">Transferase</keyword>
<dbReference type="GO" id="GO:0003977">
    <property type="term" value="F:UDP-N-acetylglucosamine diphosphorylase activity"/>
    <property type="evidence" value="ECO:0007669"/>
    <property type="project" value="UniProtKB-EC"/>
</dbReference>
<evidence type="ECO:0000313" key="4">
    <source>
        <dbReference type="EMBL" id="QZA59454.1"/>
    </source>
</evidence>
<organism evidence="4 5">
    <name type="scientific">Candidatus Rhabdochlamydia porcellionis</name>
    <dbReference type="NCBI Taxonomy" id="225148"/>
    <lineage>
        <taxon>Bacteria</taxon>
        <taxon>Pseudomonadati</taxon>
        <taxon>Chlamydiota</taxon>
        <taxon>Chlamydiia</taxon>
        <taxon>Parachlamydiales</taxon>
        <taxon>Candidatus Rhabdochlamydiaceae</taxon>
        <taxon>Candidatus Rhabdochlamydia</taxon>
    </lineage>
</organism>
<keyword evidence="5" id="KW-1185">Reference proteome</keyword>
<accession>A0ABX8Z191</accession>
<dbReference type="RefSeq" id="WP_194845834.1">
    <property type="nucleotide sequence ID" value="NZ_CP075585.1"/>
</dbReference>
<name>A0ABX8Z191_9BACT</name>
<dbReference type="InterPro" id="IPR011004">
    <property type="entry name" value="Trimer_LpxA-like_sf"/>
</dbReference>
<protein>
    <submittedName>
        <fullName evidence="4">Bifunctional protein GlmU</fullName>
        <ecNumber evidence="4">2.7.7.23</ecNumber>
    </submittedName>
</protein>
<evidence type="ECO:0000313" key="5">
    <source>
        <dbReference type="Proteomes" id="UP000822862"/>
    </source>
</evidence>